<gene>
    <name evidence="1" type="ORF">CLV94_1629</name>
</gene>
<dbReference type="OrthoDB" id="1466062at2"/>
<dbReference type="Proteomes" id="UP000277579">
    <property type="component" value="Unassembled WGS sequence"/>
</dbReference>
<comment type="caution">
    <text evidence="1">The sequence shown here is derived from an EMBL/GenBank/DDBJ whole genome shotgun (WGS) entry which is preliminary data.</text>
</comment>
<dbReference type="EMBL" id="RBLC01000001">
    <property type="protein sequence ID" value="RKS26566.1"/>
    <property type="molecule type" value="Genomic_DNA"/>
</dbReference>
<dbReference type="RefSeq" id="WP_121375877.1">
    <property type="nucleotide sequence ID" value="NZ_RBLC01000001.1"/>
</dbReference>
<keyword evidence="2" id="KW-1185">Reference proteome</keyword>
<reference evidence="1 2" key="1">
    <citation type="submission" date="2018-10" db="EMBL/GenBank/DDBJ databases">
        <title>Genomic Encyclopedia of Archaeal and Bacterial Type Strains, Phase II (KMG-II): from individual species to whole genera.</title>
        <authorList>
            <person name="Goeker M."/>
        </authorList>
    </citation>
    <scope>NUCLEOTIDE SEQUENCE [LARGE SCALE GENOMIC DNA]</scope>
    <source>
        <strain evidence="1 2">DSM 29537</strain>
    </source>
</reference>
<evidence type="ECO:0000313" key="1">
    <source>
        <dbReference type="EMBL" id="RKS26566.1"/>
    </source>
</evidence>
<protein>
    <submittedName>
        <fullName evidence="1">Uncharacterized protein DUF4270</fullName>
    </submittedName>
</protein>
<accession>A0A495MKT8</accession>
<dbReference type="AlphaFoldDB" id="A0A495MKT8"/>
<evidence type="ECO:0000313" key="2">
    <source>
        <dbReference type="Proteomes" id="UP000277579"/>
    </source>
</evidence>
<name>A0A495MKT8_9FLAO</name>
<dbReference type="InterPro" id="IPR025366">
    <property type="entry name" value="DUF4270"/>
</dbReference>
<sequence>MLNNSIFKKVLFLVIGLGFLLSCDSEYNSIGADIVDDNDHFGFIKNDASSIVAFNQKTGAVQTNNLSVNPLGVFDSGIFGKTTANFVTQVELKSENPKFRDVPSSAKIKSVVLNIPYYTTFLKTETDGSNKYELDSVYGNIANKIKLGVYENGYYLRDFDPNGGFVDAQKFYSDQNAVFNSVKGARLNDSSDLSQNDQFAFSPLEHVIQPEEEGGDIVRELPSMKLNLNKDFFYNKLIASSGNLVNNNVFKNHFKGLYFQVEEISGSALALLDFSKGTITMTYEDKKIKIVNGEEVDDGVEEKTLVLNLKGNTVSLLDNASTGASQTYDNIVGNPVTGDQKLYLKGGNGSVAMIDLFGGGESAELEALRTEAISNNWLINEANLVFYVDQPTMTNNTDPNRIYVYNAKDNIPLVDYLFDTSNGGGKTKYSKVTFGGIVKLTGNADDTNRKGIQYKVRITEHIKRVLLKDSTNVRLGVSVTEDIVKSTSVALRTPSPAFKKVPFSSVMSPLGTVLFGSAPVPSNENKRLKLEIYYTKPN</sequence>
<proteinExistence type="predicted"/>
<organism evidence="1 2">
    <name type="scientific">Flavobacterium endophyticum</name>
    <dbReference type="NCBI Taxonomy" id="1540163"/>
    <lineage>
        <taxon>Bacteria</taxon>
        <taxon>Pseudomonadati</taxon>
        <taxon>Bacteroidota</taxon>
        <taxon>Flavobacteriia</taxon>
        <taxon>Flavobacteriales</taxon>
        <taxon>Flavobacteriaceae</taxon>
        <taxon>Flavobacterium</taxon>
    </lineage>
</organism>
<dbReference type="Pfam" id="PF14092">
    <property type="entry name" value="DUF4270"/>
    <property type="match status" value="1"/>
</dbReference>